<name>A0A6J4TAA1_9ACTN</name>
<proteinExistence type="predicted"/>
<feature type="compositionally biased region" description="Basic residues" evidence="1">
    <location>
        <begin position="46"/>
        <end position="59"/>
    </location>
</feature>
<feature type="compositionally biased region" description="Basic residues" evidence="1">
    <location>
        <begin position="90"/>
        <end position="104"/>
    </location>
</feature>
<feature type="non-terminal residue" evidence="2">
    <location>
        <position position="1"/>
    </location>
</feature>
<evidence type="ECO:0000313" key="2">
    <source>
        <dbReference type="EMBL" id="CAA9518013.1"/>
    </source>
</evidence>
<dbReference type="GO" id="GO:0016829">
    <property type="term" value="F:lyase activity"/>
    <property type="evidence" value="ECO:0007669"/>
    <property type="project" value="UniProtKB-KW"/>
</dbReference>
<reference evidence="2" key="1">
    <citation type="submission" date="2020-02" db="EMBL/GenBank/DDBJ databases">
        <authorList>
            <person name="Meier V. D."/>
        </authorList>
    </citation>
    <scope>NUCLEOTIDE SEQUENCE</scope>
    <source>
        <strain evidence="2">AVDCRST_MAG05</strain>
    </source>
</reference>
<feature type="compositionally biased region" description="Basic residues" evidence="1">
    <location>
        <begin position="113"/>
        <end position="126"/>
    </location>
</feature>
<feature type="region of interest" description="Disordered" evidence="1">
    <location>
        <begin position="17"/>
        <end position="138"/>
    </location>
</feature>
<dbReference type="AlphaFoldDB" id="A0A6J4TAA1"/>
<dbReference type="EMBL" id="CADCVM010000381">
    <property type="protein sequence ID" value="CAA9518013.1"/>
    <property type="molecule type" value="Genomic_DNA"/>
</dbReference>
<organism evidence="2">
    <name type="scientific">uncultured Rubrobacteraceae bacterium</name>
    <dbReference type="NCBI Taxonomy" id="349277"/>
    <lineage>
        <taxon>Bacteria</taxon>
        <taxon>Bacillati</taxon>
        <taxon>Actinomycetota</taxon>
        <taxon>Rubrobacteria</taxon>
        <taxon>Rubrobacterales</taxon>
        <taxon>Rubrobacteraceae</taxon>
        <taxon>environmental samples</taxon>
    </lineage>
</organism>
<protein>
    <submittedName>
        <fullName evidence="2">Lyase PtlJ</fullName>
    </submittedName>
</protein>
<feature type="non-terminal residue" evidence="2">
    <location>
        <position position="138"/>
    </location>
</feature>
<accession>A0A6J4TAA1</accession>
<evidence type="ECO:0000256" key="1">
    <source>
        <dbReference type="SAM" id="MobiDB-lite"/>
    </source>
</evidence>
<feature type="compositionally biased region" description="Basic and acidic residues" evidence="1">
    <location>
        <begin position="36"/>
        <end position="45"/>
    </location>
</feature>
<keyword evidence="2" id="KW-0456">Lyase</keyword>
<gene>
    <name evidence="2" type="ORF">AVDCRST_MAG05-3434</name>
</gene>
<sequence length="138" mass="15672">GRQAFAVLHRRRRPRRGARLLPGRSRFGGAQRRRVRGDALGDRRRSVAARRGHRPRAARRGPERLARRQGGRGEVAGEGPAARCHLQDRRLRRHLRAHQRRGRRGAAGAGRPAVRRPRLRLPRPLRQHAALQPASRAV</sequence>